<accession>A0AC34GI21</accession>
<name>A0AC34GI21_9BILA</name>
<proteinExistence type="predicted"/>
<evidence type="ECO:0000313" key="2">
    <source>
        <dbReference type="WBParaSite" id="ES5_v2.g29296.t1"/>
    </source>
</evidence>
<evidence type="ECO:0000313" key="1">
    <source>
        <dbReference type="Proteomes" id="UP000887579"/>
    </source>
</evidence>
<reference evidence="2" key="1">
    <citation type="submission" date="2022-11" db="UniProtKB">
        <authorList>
            <consortium name="WormBaseParasite"/>
        </authorList>
    </citation>
    <scope>IDENTIFICATION</scope>
</reference>
<protein>
    <submittedName>
        <fullName evidence="2">Uncharacterized protein</fullName>
    </submittedName>
</protein>
<organism evidence="1 2">
    <name type="scientific">Panagrolaimus sp. ES5</name>
    <dbReference type="NCBI Taxonomy" id="591445"/>
    <lineage>
        <taxon>Eukaryota</taxon>
        <taxon>Metazoa</taxon>
        <taxon>Ecdysozoa</taxon>
        <taxon>Nematoda</taxon>
        <taxon>Chromadorea</taxon>
        <taxon>Rhabditida</taxon>
        <taxon>Tylenchina</taxon>
        <taxon>Panagrolaimomorpha</taxon>
        <taxon>Panagrolaimoidea</taxon>
        <taxon>Panagrolaimidae</taxon>
        <taxon>Panagrolaimus</taxon>
    </lineage>
</organism>
<dbReference type="Proteomes" id="UP000887579">
    <property type="component" value="Unplaced"/>
</dbReference>
<dbReference type="WBParaSite" id="ES5_v2.g29296.t1">
    <property type="protein sequence ID" value="ES5_v2.g29296.t1"/>
    <property type="gene ID" value="ES5_v2.g29296"/>
</dbReference>
<sequence length="186" mass="21068">STSFTSTSTVSAETNQKIFSKDDNTLSKSITEIYENISQTEKTLIRKLRLRDLLYYAIVQAFPACGLYVVGSSLNGFGNETSDMDLCLVLTNGELDQRTAAVQFLRIVEEILSFLPVIKEQTLITAKVPILRIKFRGPFSDMVVDLNANNSVAVRNTHLLCYYAFFDWRVRPLVTVIKEWAKQNDI</sequence>